<dbReference type="GO" id="GO:0006313">
    <property type="term" value="P:DNA transposition"/>
    <property type="evidence" value="ECO:0007669"/>
    <property type="project" value="InterPro"/>
</dbReference>
<evidence type="ECO:0000313" key="5">
    <source>
        <dbReference type="EMBL" id="RHF81728.1"/>
    </source>
</evidence>
<dbReference type="Proteomes" id="UP000285750">
    <property type="component" value="Unassembled WGS sequence"/>
</dbReference>
<evidence type="ECO:0000313" key="7">
    <source>
        <dbReference type="Proteomes" id="UP000283485"/>
    </source>
</evidence>
<dbReference type="Pfam" id="PF13340">
    <property type="entry name" value="DUF4096"/>
    <property type="match status" value="1"/>
</dbReference>
<evidence type="ECO:0000259" key="2">
    <source>
        <dbReference type="Pfam" id="PF13340"/>
    </source>
</evidence>
<proteinExistence type="predicted"/>
<dbReference type="InterPro" id="IPR025161">
    <property type="entry name" value="IS402-like_dom"/>
</dbReference>
<comment type="caution">
    <text evidence="3">The sequence shown here is derived from an EMBL/GenBank/DDBJ whole genome shotgun (WGS) entry which is preliminary data.</text>
</comment>
<dbReference type="EMBL" id="QRUY01000088">
    <property type="protein sequence ID" value="RGS01239.1"/>
    <property type="molecule type" value="Genomic_DNA"/>
</dbReference>
<sequence length="300" mass="34592">MLSNSVQIELFIILWVTKLIHNKQPMYAVLDKDTIKNEILPHLSVAKRGFQSKSSLIEVINAILYKLKTGCQWEYLPVKELFSGKVLKYGAVFHHYNKWSKKGEWKSLWLQLLDKHRSELDMSSVDLDGSHTPAIRGGEEVGYQGRKKRKTTNALYLTDRKGLPLAMSVPKSGEHHDTHNIVAVMQNMMEDMAKANIRTDGLFLNADAGFDCAALRSVLKSYGIVSNICINKRNGTTNDSIVLDELLYRERYSIERTNAWMDSFRTILNRFDTTLRNWESWNYIAFSVMLLRKCARKRKV</sequence>
<dbReference type="RefSeq" id="WP_117588721.1">
    <property type="nucleotide sequence ID" value="NZ_DBFJNX010000112.1"/>
</dbReference>
<organism evidence="3 6">
    <name type="scientific">Phocaeicola plebeius</name>
    <dbReference type="NCBI Taxonomy" id="310297"/>
    <lineage>
        <taxon>Bacteria</taxon>
        <taxon>Pseudomonadati</taxon>
        <taxon>Bacteroidota</taxon>
        <taxon>Bacteroidia</taxon>
        <taxon>Bacteroidales</taxon>
        <taxon>Bacteroidaceae</taxon>
        <taxon>Phocaeicola</taxon>
    </lineage>
</organism>
<dbReference type="EMBL" id="QSTF01000038">
    <property type="protein sequence ID" value="RGM37121.1"/>
    <property type="molecule type" value="Genomic_DNA"/>
</dbReference>
<evidence type="ECO:0000313" key="3">
    <source>
        <dbReference type="EMBL" id="RGM37121.1"/>
    </source>
</evidence>
<evidence type="ECO:0000313" key="4">
    <source>
        <dbReference type="EMBL" id="RGS01239.1"/>
    </source>
</evidence>
<feature type="domain" description="Insertion element IS402-like" evidence="2">
    <location>
        <begin position="39"/>
        <end position="109"/>
    </location>
</feature>
<feature type="domain" description="Transposase IS4-like" evidence="1">
    <location>
        <begin position="125"/>
        <end position="288"/>
    </location>
</feature>
<dbReference type="Pfam" id="PF01609">
    <property type="entry name" value="DDE_Tnp_1"/>
    <property type="match status" value="1"/>
</dbReference>
<reference evidence="6 7" key="1">
    <citation type="submission" date="2018-08" db="EMBL/GenBank/DDBJ databases">
        <title>A genome reference for cultivated species of the human gut microbiota.</title>
        <authorList>
            <person name="Zou Y."/>
            <person name="Xue W."/>
            <person name="Luo G."/>
        </authorList>
    </citation>
    <scope>NUCLEOTIDE SEQUENCE [LARGE SCALE GENOMIC DNA]</scope>
    <source>
        <strain evidence="4 8">AF24-16AC</strain>
        <strain evidence="5 7">AM23-23</strain>
        <strain evidence="3 6">OM08-14</strain>
    </source>
</reference>
<protein>
    <submittedName>
        <fullName evidence="3">IS5 family transposase</fullName>
    </submittedName>
</protein>
<evidence type="ECO:0000259" key="1">
    <source>
        <dbReference type="Pfam" id="PF01609"/>
    </source>
</evidence>
<dbReference type="AlphaFoldDB" id="A0A3E4W4H2"/>
<dbReference type="PANTHER" id="PTHR30007">
    <property type="entry name" value="PHP DOMAIN PROTEIN"/>
    <property type="match status" value="1"/>
</dbReference>
<dbReference type="GO" id="GO:0003677">
    <property type="term" value="F:DNA binding"/>
    <property type="evidence" value="ECO:0007669"/>
    <property type="project" value="InterPro"/>
</dbReference>
<dbReference type="EMBL" id="QRHQ01000092">
    <property type="protein sequence ID" value="RHF81728.1"/>
    <property type="molecule type" value="Genomic_DNA"/>
</dbReference>
<name>A0A3E4W4H2_9BACT</name>
<accession>A0A3E4W4H2</accession>
<evidence type="ECO:0000313" key="6">
    <source>
        <dbReference type="Proteomes" id="UP000260780"/>
    </source>
</evidence>
<dbReference type="Proteomes" id="UP000283485">
    <property type="component" value="Unassembled WGS sequence"/>
</dbReference>
<dbReference type="NCBIfam" id="NF033580">
    <property type="entry name" value="transpos_IS5_3"/>
    <property type="match status" value="1"/>
</dbReference>
<dbReference type="GO" id="GO:0004803">
    <property type="term" value="F:transposase activity"/>
    <property type="evidence" value="ECO:0007669"/>
    <property type="project" value="InterPro"/>
</dbReference>
<evidence type="ECO:0000313" key="8">
    <source>
        <dbReference type="Proteomes" id="UP000285750"/>
    </source>
</evidence>
<gene>
    <name evidence="5" type="ORF">DW653_16805</name>
    <name evidence="4" type="ORF">DWY14_17300</name>
    <name evidence="3" type="ORF">DXC17_12585</name>
</gene>
<dbReference type="InterPro" id="IPR002559">
    <property type="entry name" value="Transposase_11"/>
</dbReference>
<dbReference type="PANTHER" id="PTHR30007:SF0">
    <property type="entry name" value="TRANSPOSASE"/>
    <property type="match status" value="1"/>
</dbReference>
<dbReference type="Proteomes" id="UP000260780">
    <property type="component" value="Unassembled WGS sequence"/>
</dbReference>